<dbReference type="PANTHER" id="PTHR46401:SF2">
    <property type="entry name" value="GLYCOSYLTRANSFERASE WBBK-RELATED"/>
    <property type="match status" value="1"/>
</dbReference>
<dbReference type="RefSeq" id="WP_214659156.1">
    <property type="nucleotide sequence ID" value="NZ_CP017634.1"/>
</dbReference>
<keyword evidence="4" id="KW-1185">Reference proteome</keyword>
<dbReference type="GO" id="GO:0016757">
    <property type="term" value="F:glycosyltransferase activity"/>
    <property type="evidence" value="ECO:0007669"/>
    <property type="project" value="InterPro"/>
</dbReference>
<dbReference type="EMBL" id="CP017634">
    <property type="protein sequence ID" value="ATW24497.1"/>
    <property type="molecule type" value="Genomic_DNA"/>
</dbReference>
<protein>
    <recommendedName>
        <fullName evidence="2">Glycosyl transferase family 1 domain-containing protein</fullName>
    </recommendedName>
</protein>
<keyword evidence="1" id="KW-0808">Transferase</keyword>
<evidence type="ECO:0000313" key="4">
    <source>
        <dbReference type="Proteomes" id="UP000323521"/>
    </source>
</evidence>
<feature type="domain" description="Glycosyl transferase family 1" evidence="2">
    <location>
        <begin position="150"/>
        <end position="316"/>
    </location>
</feature>
<evidence type="ECO:0000313" key="3">
    <source>
        <dbReference type="EMBL" id="ATW24497.1"/>
    </source>
</evidence>
<dbReference type="Gene3D" id="3.40.50.2000">
    <property type="entry name" value="Glycogen Phosphorylase B"/>
    <property type="match status" value="1"/>
</dbReference>
<evidence type="ECO:0000256" key="1">
    <source>
        <dbReference type="ARBA" id="ARBA00022679"/>
    </source>
</evidence>
<reference evidence="3 4" key="1">
    <citation type="submission" date="2016-10" db="EMBL/GenBank/DDBJ databases">
        <title>Complete Genome Sequence of Peptococcaceae strain DCMF.</title>
        <authorList>
            <person name="Edwards R.J."/>
            <person name="Holland S.I."/>
            <person name="Deshpande N.P."/>
            <person name="Wong Y.K."/>
            <person name="Ertan H."/>
            <person name="Manefield M."/>
            <person name="Russell T.L."/>
            <person name="Lee M.J."/>
        </authorList>
    </citation>
    <scope>NUCLEOTIDE SEQUENCE [LARGE SCALE GENOMIC DNA]</scope>
    <source>
        <strain evidence="3 4">DCMF</strain>
    </source>
</reference>
<gene>
    <name evidence="3" type="ORF">DCMF_06630</name>
</gene>
<dbReference type="Pfam" id="PF00534">
    <property type="entry name" value="Glycos_transf_1"/>
    <property type="match status" value="1"/>
</dbReference>
<dbReference type="SUPFAM" id="SSF53756">
    <property type="entry name" value="UDP-Glycosyltransferase/glycogen phosphorylase"/>
    <property type="match status" value="1"/>
</dbReference>
<dbReference type="AlphaFoldDB" id="A0A3G1KPZ1"/>
<organism evidence="3 4">
    <name type="scientific">Formimonas warabiya</name>
    <dbReference type="NCBI Taxonomy" id="1761012"/>
    <lineage>
        <taxon>Bacteria</taxon>
        <taxon>Bacillati</taxon>
        <taxon>Bacillota</taxon>
        <taxon>Clostridia</taxon>
        <taxon>Eubacteriales</taxon>
        <taxon>Peptococcaceae</taxon>
        <taxon>Candidatus Formimonas</taxon>
    </lineage>
</organism>
<dbReference type="Proteomes" id="UP000323521">
    <property type="component" value="Chromosome"/>
</dbReference>
<evidence type="ECO:0000259" key="2">
    <source>
        <dbReference type="Pfam" id="PF00534"/>
    </source>
</evidence>
<dbReference type="GO" id="GO:0009103">
    <property type="term" value="P:lipopolysaccharide biosynthetic process"/>
    <property type="evidence" value="ECO:0007669"/>
    <property type="project" value="TreeGrafter"/>
</dbReference>
<dbReference type="KEGG" id="fwa:DCMF_06630"/>
<accession>A0A3G1KPZ1</accession>
<proteinExistence type="predicted"/>
<sequence length="339" mass="39248">MKYIYLGAFPPPYGGVTIKNKLLFNKLFDYIEVEQSKFYDKNNNLLLRIISLFTTIIKKKHGLIIGISKNSLKKLTFVLFFMNKKIMNNSIVLVMGGTFPQMVIKDKRLQRLLQEYKRIYVETDGMQKALSSVGVNNVSVFPNCRERADINAEMQKDNQQLRCLFFSLISEDKGADNIFAAAAILNQKDIDYSIDFYGHIAPKYIQKFESSITRNVNLHYCGVFKSTKKNELYNKLQQYDLLLFPTKWKNEGVPGVLVESKIAGIPAIVSDINFNSEIIKDEKTGLVLKKNTPEELAYAIERVYFNRDWLIELKHNAKDSSEEYLIENYIEDIIRLLKE</sequence>
<dbReference type="PANTHER" id="PTHR46401">
    <property type="entry name" value="GLYCOSYLTRANSFERASE WBBK-RELATED"/>
    <property type="match status" value="1"/>
</dbReference>
<name>A0A3G1KPZ1_FORW1</name>
<dbReference type="InterPro" id="IPR001296">
    <property type="entry name" value="Glyco_trans_1"/>
</dbReference>